<sequence length="105" mass="11456">MPKGGKEKTVTSARLPISKYRRKLVEAIRGNTFVVVTGETGSGKTTQLPKYLFEEGFARHGTIGVTQPRRMAAISVAERVAEELGCPLGGIVGYQIRFEECISEV</sequence>
<gene>
    <name evidence="2" type="primary">LOC103053468</name>
</gene>
<dbReference type="SUPFAM" id="SSF52540">
    <property type="entry name" value="P-loop containing nucleoside triphosphate hydrolases"/>
    <property type="match status" value="1"/>
</dbReference>
<reference evidence="2" key="1">
    <citation type="submission" date="2025-08" db="UniProtKB">
        <authorList>
            <consortium name="RefSeq"/>
        </authorList>
    </citation>
    <scope>IDENTIFICATION</scope>
    <source>
        <tissue evidence="2">Liver</tissue>
    </source>
</reference>
<dbReference type="AlphaFoldDB" id="A0A9F5J040"/>
<evidence type="ECO:0000313" key="1">
    <source>
        <dbReference type="Proteomes" id="UP000695026"/>
    </source>
</evidence>
<evidence type="ECO:0000313" key="2">
    <source>
        <dbReference type="RefSeq" id="XP_025026968.1"/>
    </source>
</evidence>
<keyword evidence="2" id="KW-0547">Nucleotide-binding</keyword>
<keyword evidence="2" id="KW-0378">Hydrolase</keyword>
<dbReference type="GO" id="GO:0034458">
    <property type="term" value="F:3'-5' RNA helicase activity"/>
    <property type="evidence" value="ECO:0007669"/>
    <property type="project" value="TreeGrafter"/>
</dbReference>
<dbReference type="PANTHER" id="PTHR18934:SF271">
    <property type="entry name" value="ATP-DEPENDENT RNA HELICASE DHX40-RELATED"/>
    <property type="match status" value="1"/>
</dbReference>
<proteinExistence type="predicted"/>
<organism evidence="1 2">
    <name type="scientific">Python bivittatus</name>
    <name type="common">Burmese python</name>
    <name type="synonym">Python molurus bivittatus</name>
    <dbReference type="NCBI Taxonomy" id="176946"/>
    <lineage>
        <taxon>Eukaryota</taxon>
        <taxon>Metazoa</taxon>
        <taxon>Chordata</taxon>
        <taxon>Craniata</taxon>
        <taxon>Vertebrata</taxon>
        <taxon>Euteleostomi</taxon>
        <taxon>Lepidosauria</taxon>
        <taxon>Squamata</taxon>
        <taxon>Bifurcata</taxon>
        <taxon>Unidentata</taxon>
        <taxon>Episquamata</taxon>
        <taxon>Toxicofera</taxon>
        <taxon>Serpentes</taxon>
        <taxon>Henophidia</taxon>
        <taxon>Pythonidae</taxon>
        <taxon>Python</taxon>
    </lineage>
</organism>
<keyword evidence="2" id="KW-0347">Helicase</keyword>
<keyword evidence="2" id="KW-0067">ATP-binding</keyword>
<protein>
    <submittedName>
        <fullName evidence="2">Probable ATP-dependent RNA helicase DHX40</fullName>
    </submittedName>
</protein>
<dbReference type="OMA" id="PHATHIF"/>
<dbReference type="Gene3D" id="3.40.50.300">
    <property type="entry name" value="P-loop containing nucleotide triphosphate hydrolases"/>
    <property type="match status" value="1"/>
</dbReference>
<dbReference type="Proteomes" id="UP000695026">
    <property type="component" value="Unplaced"/>
</dbReference>
<dbReference type="PANTHER" id="PTHR18934">
    <property type="entry name" value="ATP-DEPENDENT RNA HELICASE"/>
    <property type="match status" value="1"/>
</dbReference>
<dbReference type="KEGG" id="pbi:103053468"/>
<dbReference type="RefSeq" id="XP_025026968.1">
    <property type="nucleotide sequence ID" value="XM_025171200.1"/>
</dbReference>
<dbReference type="GeneID" id="103053468"/>
<dbReference type="GO" id="GO:0003723">
    <property type="term" value="F:RNA binding"/>
    <property type="evidence" value="ECO:0007669"/>
    <property type="project" value="TreeGrafter"/>
</dbReference>
<keyword evidence="1" id="KW-1185">Reference proteome</keyword>
<accession>A0A9F5J040</accession>
<dbReference type="OrthoDB" id="10253254at2759"/>
<dbReference type="InterPro" id="IPR027417">
    <property type="entry name" value="P-loop_NTPase"/>
</dbReference>
<name>A0A9F5J040_PYTBI</name>